<organism evidence="3 4">
    <name type="scientific">Paenalkalicoccus suaedae</name>
    <dbReference type="NCBI Taxonomy" id="2592382"/>
    <lineage>
        <taxon>Bacteria</taxon>
        <taxon>Bacillati</taxon>
        <taxon>Bacillota</taxon>
        <taxon>Bacilli</taxon>
        <taxon>Bacillales</taxon>
        <taxon>Bacillaceae</taxon>
        <taxon>Paenalkalicoccus</taxon>
    </lineage>
</organism>
<reference evidence="4" key="1">
    <citation type="submission" date="2019-07" db="EMBL/GenBank/DDBJ databases">
        <title>Bacillus alkalisoli sp. nov. isolated from saline soil.</title>
        <authorList>
            <person name="Sun J.-Q."/>
            <person name="Xu L."/>
        </authorList>
    </citation>
    <scope>NUCLEOTIDE SEQUENCE [LARGE SCALE GENOMIC DNA]</scope>
    <source>
        <strain evidence="4">M4U3P1</strain>
    </source>
</reference>
<dbReference type="KEGG" id="psua:FLK61_25050"/>
<dbReference type="RefSeq" id="WP_176008088.1">
    <property type="nucleotide sequence ID" value="NZ_CP041372.2"/>
</dbReference>
<dbReference type="Pfam" id="PF07853">
    <property type="entry name" value="DUF1648"/>
    <property type="match status" value="1"/>
</dbReference>
<keyword evidence="1" id="KW-1133">Transmembrane helix</keyword>
<feature type="transmembrane region" description="Helical" evidence="1">
    <location>
        <begin position="7"/>
        <end position="27"/>
    </location>
</feature>
<name>A0A859FBX5_9BACI</name>
<sequence>MKRLYTWMDVFAFLIFFAISIYVWRIYPTLPDQVPQHFNAAGEVTSWANKSSLLGLLAIYLAMILLLLLLQIFLLKKQEDPKKAIQFINIPFIEKDKLTFEQAEVARTYSKLMISLLNLLISFMFAYLLYSLVQTALGLQEGLNEMFLIYISLIVLAPIYISYKMVRQINSMKEELR</sequence>
<dbReference type="Proteomes" id="UP000318138">
    <property type="component" value="Chromosome"/>
</dbReference>
<keyword evidence="4" id="KW-1185">Reference proteome</keyword>
<feature type="domain" description="DUF1648" evidence="2">
    <location>
        <begin position="14"/>
        <end position="59"/>
    </location>
</feature>
<accession>A0A859FBX5</accession>
<dbReference type="AlphaFoldDB" id="A0A859FBX5"/>
<evidence type="ECO:0000256" key="1">
    <source>
        <dbReference type="SAM" id="Phobius"/>
    </source>
</evidence>
<feature type="transmembrane region" description="Helical" evidence="1">
    <location>
        <begin position="145"/>
        <end position="163"/>
    </location>
</feature>
<feature type="transmembrane region" description="Helical" evidence="1">
    <location>
        <begin position="53"/>
        <end position="75"/>
    </location>
</feature>
<dbReference type="EMBL" id="CP041372">
    <property type="protein sequence ID" value="QKS70044.1"/>
    <property type="molecule type" value="Genomic_DNA"/>
</dbReference>
<evidence type="ECO:0000313" key="3">
    <source>
        <dbReference type="EMBL" id="QKS70044.1"/>
    </source>
</evidence>
<protein>
    <submittedName>
        <fullName evidence="3">DUF1648 domain-containing protein</fullName>
    </submittedName>
</protein>
<keyword evidence="1" id="KW-0472">Membrane</keyword>
<feature type="transmembrane region" description="Helical" evidence="1">
    <location>
        <begin position="112"/>
        <end position="133"/>
    </location>
</feature>
<evidence type="ECO:0000313" key="4">
    <source>
        <dbReference type="Proteomes" id="UP000318138"/>
    </source>
</evidence>
<evidence type="ECO:0000259" key="2">
    <source>
        <dbReference type="Pfam" id="PF07853"/>
    </source>
</evidence>
<proteinExistence type="predicted"/>
<gene>
    <name evidence="3" type="ORF">FLK61_25050</name>
</gene>
<keyword evidence="1" id="KW-0812">Transmembrane</keyword>
<dbReference type="InterPro" id="IPR012867">
    <property type="entry name" value="DUF1648"/>
</dbReference>